<dbReference type="EMBL" id="CACRYJ010000046">
    <property type="protein sequence ID" value="VZO38316.1"/>
    <property type="molecule type" value="Genomic_DNA"/>
</dbReference>
<sequence length="343" mass="36267">MRIRDGFEVYWREPGASQVGLDPRCAVLLEDLSEGEQQVLEALGREVDRAALLTLANAHSVRTAAVDVLLERLRVAGVLLEEGTVAGDPDARYWQVAAAAGIEPPGSRLDRVIQVCGVDQLGLRIAVILAQSGIGSVLLQDRSRVRPEDVGAGLFRPGDVGVNRAEVGRAVLRAVAPKVGVTVPVRTRPDLVVVVDHGVVDPVPLRVLMREDVAHLPVLVRELDVVVGPLVRPGLGVCLRCVDLYRCEADARWPAVATQVATRPPSGVETSLGWSGAALAAGQILAVLDGRQAAVEGAELALTAWDPIPVLRDWQVHPECGCSPAALGVPSGTSPQTSKGGHR</sequence>
<evidence type="ECO:0000259" key="1">
    <source>
        <dbReference type="Pfam" id="PF00899"/>
    </source>
</evidence>
<dbReference type="Pfam" id="PF00899">
    <property type="entry name" value="ThiF"/>
    <property type="match status" value="1"/>
</dbReference>
<dbReference type="RefSeq" id="WP_156741843.1">
    <property type="nucleotide sequence ID" value="NZ_CACRYJ010000046.1"/>
</dbReference>
<dbReference type="Gene3D" id="3.40.50.720">
    <property type="entry name" value="NAD(P)-binding Rossmann-like Domain"/>
    <property type="match status" value="1"/>
</dbReference>
<dbReference type="AlphaFoldDB" id="A0A7M4DLY5"/>
<dbReference type="Proteomes" id="UP000419743">
    <property type="component" value="Unassembled WGS sequence"/>
</dbReference>
<feature type="domain" description="THIF-type NAD/FAD binding fold" evidence="1">
    <location>
        <begin position="113"/>
        <end position="183"/>
    </location>
</feature>
<accession>A0A7M4DLY5</accession>
<proteinExistence type="predicted"/>
<evidence type="ECO:0000313" key="2">
    <source>
        <dbReference type="EMBL" id="VZO38316.1"/>
    </source>
</evidence>
<dbReference type="InterPro" id="IPR035985">
    <property type="entry name" value="Ubiquitin-activating_enz"/>
</dbReference>
<reference evidence="2 3" key="1">
    <citation type="submission" date="2019-11" db="EMBL/GenBank/DDBJ databases">
        <authorList>
            <person name="Criscuolo A."/>
        </authorList>
    </citation>
    <scope>NUCLEOTIDE SEQUENCE [LARGE SCALE GENOMIC DNA]</scope>
    <source>
        <strain evidence="2">CIP111667</strain>
    </source>
</reference>
<name>A0A7M4DLY5_9MICO</name>
<dbReference type="SUPFAM" id="SSF69572">
    <property type="entry name" value="Activating enzymes of the ubiquitin-like proteins"/>
    <property type="match status" value="1"/>
</dbReference>
<dbReference type="InterPro" id="IPR000594">
    <property type="entry name" value="ThiF_NAD_FAD-bd"/>
</dbReference>
<gene>
    <name evidence="2" type="ORF">HALOF300_03152</name>
</gene>
<comment type="caution">
    <text evidence="2">The sequence shown here is derived from an EMBL/GenBank/DDBJ whole genome shotgun (WGS) entry which is preliminary data.</text>
</comment>
<evidence type="ECO:0000313" key="3">
    <source>
        <dbReference type="Proteomes" id="UP000419743"/>
    </source>
</evidence>
<keyword evidence="3" id="KW-1185">Reference proteome</keyword>
<organism evidence="2 3">
    <name type="scientific">Occultella aeris</name>
    <dbReference type="NCBI Taxonomy" id="2761496"/>
    <lineage>
        <taxon>Bacteria</taxon>
        <taxon>Bacillati</taxon>
        <taxon>Actinomycetota</taxon>
        <taxon>Actinomycetes</taxon>
        <taxon>Micrococcales</taxon>
        <taxon>Ruaniaceae</taxon>
        <taxon>Occultella</taxon>
    </lineage>
</organism>
<protein>
    <submittedName>
        <fullName evidence="2">ThiF family protein</fullName>
    </submittedName>
</protein>
<dbReference type="GO" id="GO:0008641">
    <property type="term" value="F:ubiquitin-like modifier activating enzyme activity"/>
    <property type="evidence" value="ECO:0007669"/>
    <property type="project" value="InterPro"/>
</dbReference>